<proteinExistence type="predicted"/>
<dbReference type="EMBL" id="RWKW01000148">
    <property type="protein sequence ID" value="RST79957.1"/>
    <property type="molecule type" value="Genomic_DNA"/>
</dbReference>
<evidence type="ECO:0000313" key="5">
    <source>
        <dbReference type="Proteomes" id="UP000278398"/>
    </source>
</evidence>
<evidence type="ECO:0000259" key="3">
    <source>
        <dbReference type="Pfam" id="PF01266"/>
    </source>
</evidence>
<dbReference type="Pfam" id="PF01266">
    <property type="entry name" value="DAO"/>
    <property type="match status" value="1"/>
</dbReference>
<evidence type="ECO:0000313" key="4">
    <source>
        <dbReference type="EMBL" id="RST79957.1"/>
    </source>
</evidence>
<dbReference type="InterPro" id="IPR006076">
    <property type="entry name" value="FAD-dep_OxRdtase"/>
</dbReference>
<gene>
    <name evidence="4" type="ORF">EJC49_24870</name>
</gene>
<keyword evidence="5" id="KW-1185">Reference proteome</keyword>
<protein>
    <submittedName>
        <fullName evidence="4">FAD-binding oxidoreductase</fullName>
    </submittedName>
</protein>
<dbReference type="OrthoDB" id="9815989at2"/>
<name>A0A3R9XYB0_9HYPH</name>
<feature type="region of interest" description="Disordered" evidence="2">
    <location>
        <begin position="16"/>
        <end position="37"/>
    </location>
</feature>
<dbReference type="InterPro" id="IPR036188">
    <property type="entry name" value="FAD/NAD-bd_sf"/>
</dbReference>
<dbReference type="Gene3D" id="3.30.9.10">
    <property type="entry name" value="D-Amino Acid Oxidase, subunit A, domain 2"/>
    <property type="match status" value="1"/>
</dbReference>
<evidence type="ECO:0000256" key="1">
    <source>
        <dbReference type="ARBA" id="ARBA00023002"/>
    </source>
</evidence>
<evidence type="ECO:0000256" key="2">
    <source>
        <dbReference type="SAM" id="MobiDB-lite"/>
    </source>
</evidence>
<comment type="caution">
    <text evidence="4">The sequence shown here is derived from an EMBL/GenBank/DDBJ whole genome shotgun (WGS) entry which is preliminary data.</text>
</comment>
<accession>A0A3R9XYB0</accession>
<dbReference type="SUPFAM" id="SSF51905">
    <property type="entry name" value="FAD/NAD(P)-binding domain"/>
    <property type="match status" value="1"/>
</dbReference>
<dbReference type="Proteomes" id="UP000278398">
    <property type="component" value="Unassembled WGS sequence"/>
</dbReference>
<dbReference type="GO" id="GO:0016491">
    <property type="term" value="F:oxidoreductase activity"/>
    <property type="evidence" value="ECO:0007669"/>
    <property type="project" value="UniProtKB-KW"/>
</dbReference>
<feature type="domain" description="FAD dependent oxidoreductase" evidence="3">
    <location>
        <begin position="45"/>
        <end position="265"/>
    </location>
</feature>
<dbReference type="AlphaFoldDB" id="A0A3R9XYB0"/>
<reference evidence="4 5" key="1">
    <citation type="submission" date="2018-12" db="EMBL/GenBank/DDBJ databases">
        <title>Mesorhizobium carbonis sp. nov., isolated from coal mine water.</title>
        <authorList>
            <person name="Xin W."/>
            <person name="Xu Z."/>
            <person name="Xiang F."/>
            <person name="Zhang J."/>
            <person name="Xi L."/>
            <person name="Liu J."/>
        </authorList>
    </citation>
    <scope>NUCLEOTIDE SEQUENCE [LARGE SCALE GENOMIC DNA]</scope>
    <source>
        <strain evidence="4 5">B2.3</strain>
    </source>
</reference>
<keyword evidence="1" id="KW-0560">Oxidoreductase</keyword>
<organism evidence="4 5">
    <name type="scientific">Aquibium carbonis</name>
    <dbReference type="NCBI Taxonomy" id="2495581"/>
    <lineage>
        <taxon>Bacteria</taxon>
        <taxon>Pseudomonadati</taxon>
        <taxon>Pseudomonadota</taxon>
        <taxon>Alphaproteobacteria</taxon>
        <taxon>Hyphomicrobiales</taxon>
        <taxon>Phyllobacteriaceae</taxon>
        <taxon>Aquibium</taxon>
    </lineage>
</organism>
<dbReference type="Gene3D" id="3.50.50.60">
    <property type="entry name" value="FAD/NAD(P)-binding domain"/>
    <property type="match status" value="1"/>
</dbReference>
<sequence length="446" mass="49577">MSRRFRPLEPLKPVIPKHRVPPWGQGGGRRDETTGSCRGPDMVMRIAVVGGGLTGCLIALEYAERGHQVMLFDREASLLSRASAANEGKIHLGYCYAADDGFRTAERLIEDALWFRPILERWMTPETFDTCVCEPFYYTVPTDSALSEERITAHFARVDIHIRERKRHLGLAYLGQDETPDFTPCQPDHAADAPFFLTQERGVWPIGIAERIDGSVRAHPRIELRLASRVHRIEPSGSKWRVGLTEPTGATEGPFDIVVNAAWAERRSIDRRSGHSLPGSWFTRYKFGVIVQQASLLLAGDVPRNTTATSGPFGDCVHYPANDSLYCSWYPVGMCFSTMDDELGQRPILPQPPETLMRGTFEGCATFAPVFRRLAALPSPLPARIVGDFIIAKGRSDIDDPGSELHRRSDHGVRELAPGYWSIETGKYTSAPRCAIECVDASLGRA</sequence>